<proteinExistence type="predicted"/>
<evidence type="ECO:0000313" key="2">
    <source>
        <dbReference type="Proteomes" id="UP000076962"/>
    </source>
</evidence>
<dbReference type="EMBL" id="LUTY01001304">
    <property type="protein sequence ID" value="OAD21910.1"/>
    <property type="molecule type" value="Genomic_DNA"/>
</dbReference>
<dbReference type="Proteomes" id="UP000076962">
    <property type="component" value="Unassembled WGS sequence"/>
</dbReference>
<gene>
    <name evidence="1" type="ORF">THIOM_002308</name>
</gene>
<protein>
    <submittedName>
        <fullName evidence="1">Peptidase C14 caspase catalytic subunit p20</fullName>
    </submittedName>
</protein>
<keyword evidence="2" id="KW-1185">Reference proteome</keyword>
<organism evidence="1 2">
    <name type="scientific">Candidatus Thiomargarita nelsonii</name>
    <dbReference type="NCBI Taxonomy" id="1003181"/>
    <lineage>
        <taxon>Bacteria</taxon>
        <taxon>Pseudomonadati</taxon>
        <taxon>Pseudomonadota</taxon>
        <taxon>Gammaproteobacteria</taxon>
        <taxon>Thiotrichales</taxon>
        <taxon>Thiotrichaceae</taxon>
        <taxon>Thiomargarita</taxon>
    </lineage>
</organism>
<dbReference type="AlphaFoldDB" id="A0A176S1M1"/>
<evidence type="ECO:0000313" key="1">
    <source>
        <dbReference type="EMBL" id="OAD21910.1"/>
    </source>
</evidence>
<comment type="caution">
    <text evidence="1">The sequence shown here is derived from an EMBL/GenBank/DDBJ whole genome shotgun (WGS) entry which is preliminary data.</text>
</comment>
<reference evidence="1 2" key="1">
    <citation type="submission" date="2016-05" db="EMBL/GenBank/DDBJ databases">
        <title>Single-cell genome of chain-forming Candidatus Thiomargarita nelsonii and comparison to other large sulfur-oxidizing bacteria.</title>
        <authorList>
            <person name="Winkel M."/>
            <person name="Salman V."/>
            <person name="Woyke T."/>
            <person name="Schulz-Vogt H."/>
            <person name="Richter M."/>
            <person name="Flood B."/>
            <person name="Bailey J."/>
            <person name="Amann R."/>
            <person name="Mussmann M."/>
        </authorList>
    </citation>
    <scope>NUCLEOTIDE SEQUENCE [LARGE SCALE GENOMIC DNA]</scope>
    <source>
        <strain evidence="1 2">THI036</strain>
    </source>
</reference>
<accession>A0A176S1M1</accession>
<sequence length="105" mass="11376">MDTCHSGNAFNSRLVKDAADANIVVISATDSDSVAQELPRLKHGVFTYALLSGLRGEADANRDKVLKIKELDSYLSNNIEKLTSGSQVPVLHAPGGFRDFVFARL</sequence>
<name>A0A176S1M1_9GAMM</name>
<dbReference type="Gene3D" id="3.40.50.1460">
    <property type="match status" value="1"/>
</dbReference>